<dbReference type="SMART" id="SM00388">
    <property type="entry name" value="HisKA"/>
    <property type="match status" value="1"/>
</dbReference>
<feature type="domain" description="Histidine kinase" evidence="7">
    <location>
        <begin position="154"/>
        <end position="362"/>
    </location>
</feature>
<dbReference type="InterPro" id="IPR036097">
    <property type="entry name" value="HisK_dim/P_sf"/>
</dbReference>
<sequence length="373" mass="42395">MEEKTELTSTLLDTTPYDQNEFNDLLFENIPGYAFVKDEHYKIVKANAAFLSMYPENSRDKVIGYTTVEDYQPDEAEQFLAMDKKALIDGYSETIETINFPDNSVRTLLTRKKRFLGTDGSPYILGICTDITEREHLIKQLKKSNQDLDQFAYIASHDLRAPLNAIAKLASWIDEDYKDELPSGAIEHFSLIKNRIDRMTCLLNDMLTYSRVNQTPRITEEFSLKELVFEQFDMMSVDHAFNVTCKDLTISMQKDAITIVLRNLLSNAIKHHHLDSGSINVDISENRGFYTITVSDDGPGIDSQYHAKVFEMFQTLKPRDQQEGSGIGLSICKKIVRNYGGDISIRNNDVGTSFIISWPSVSVLKHTAFGVHA</sequence>
<dbReference type="RefSeq" id="WP_192509731.1">
    <property type="nucleotide sequence ID" value="NZ_AQGV01000015.1"/>
</dbReference>
<dbReference type="SUPFAM" id="SSF55874">
    <property type="entry name" value="ATPase domain of HSP90 chaperone/DNA topoisomerase II/histidine kinase"/>
    <property type="match status" value="1"/>
</dbReference>
<dbReference type="SUPFAM" id="SSF47384">
    <property type="entry name" value="Homodimeric domain of signal transducing histidine kinase"/>
    <property type="match status" value="1"/>
</dbReference>
<dbReference type="EMBL" id="AQGV01000015">
    <property type="protein sequence ID" value="MBE0370668.1"/>
    <property type="molecule type" value="Genomic_DNA"/>
</dbReference>
<evidence type="ECO:0000259" key="7">
    <source>
        <dbReference type="PROSITE" id="PS50109"/>
    </source>
</evidence>
<dbReference type="InterPro" id="IPR000014">
    <property type="entry name" value="PAS"/>
</dbReference>
<dbReference type="PRINTS" id="PR00344">
    <property type="entry name" value="BCTRLSENSOR"/>
</dbReference>
<evidence type="ECO:0000313" key="8">
    <source>
        <dbReference type="EMBL" id="MBE0370668.1"/>
    </source>
</evidence>
<dbReference type="Proteomes" id="UP000615755">
    <property type="component" value="Unassembled WGS sequence"/>
</dbReference>
<evidence type="ECO:0000256" key="4">
    <source>
        <dbReference type="ARBA" id="ARBA00022679"/>
    </source>
</evidence>
<dbReference type="Pfam" id="PF00512">
    <property type="entry name" value="HisKA"/>
    <property type="match status" value="1"/>
</dbReference>
<gene>
    <name evidence="8" type="ORF">PAUR_b0747</name>
</gene>
<dbReference type="Gene3D" id="1.10.287.130">
    <property type="match status" value="1"/>
</dbReference>
<reference evidence="8 9" key="1">
    <citation type="submission" date="2015-03" db="EMBL/GenBank/DDBJ databases">
        <title>Genome sequence of Pseudoalteromonas aurantia.</title>
        <authorList>
            <person name="Xie B.-B."/>
            <person name="Rong J.-C."/>
            <person name="Qin Q.-L."/>
            <person name="Zhang Y.-Z."/>
        </authorList>
    </citation>
    <scope>NUCLEOTIDE SEQUENCE [LARGE SCALE GENOMIC DNA]</scope>
    <source>
        <strain evidence="8 9">208</strain>
    </source>
</reference>
<comment type="caution">
    <text evidence="8">The sequence shown here is derived from an EMBL/GenBank/DDBJ whole genome shotgun (WGS) entry which is preliminary data.</text>
</comment>
<keyword evidence="9" id="KW-1185">Reference proteome</keyword>
<dbReference type="InterPro" id="IPR004358">
    <property type="entry name" value="Sig_transdc_His_kin-like_C"/>
</dbReference>
<dbReference type="InterPro" id="IPR005467">
    <property type="entry name" value="His_kinase_dom"/>
</dbReference>
<dbReference type="InterPro" id="IPR035965">
    <property type="entry name" value="PAS-like_dom_sf"/>
</dbReference>
<dbReference type="PANTHER" id="PTHR43711:SF31">
    <property type="entry name" value="HISTIDINE KINASE"/>
    <property type="match status" value="1"/>
</dbReference>
<evidence type="ECO:0000256" key="1">
    <source>
        <dbReference type="ARBA" id="ARBA00000085"/>
    </source>
</evidence>
<evidence type="ECO:0000256" key="6">
    <source>
        <dbReference type="ARBA" id="ARBA00023012"/>
    </source>
</evidence>
<dbReference type="InterPro" id="IPR013656">
    <property type="entry name" value="PAS_4"/>
</dbReference>
<dbReference type="InterPro" id="IPR036890">
    <property type="entry name" value="HATPase_C_sf"/>
</dbReference>
<evidence type="ECO:0000313" key="9">
    <source>
        <dbReference type="Proteomes" id="UP000615755"/>
    </source>
</evidence>
<dbReference type="Pfam" id="PF02518">
    <property type="entry name" value="HATPase_c"/>
    <property type="match status" value="1"/>
</dbReference>
<proteinExistence type="predicted"/>
<evidence type="ECO:0000256" key="2">
    <source>
        <dbReference type="ARBA" id="ARBA00012438"/>
    </source>
</evidence>
<comment type="catalytic activity">
    <reaction evidence="1">
        <text>ATP + protein L-histidine = ADP + protein N-phospho-L-histidine.</text>
        <dbReference type="EC" id="2.7.13.3"/>
    </reaction>
</comment>
<dbReference type="Pfam" id="PF08448">
    <property type="entry name" value="PAS_4"/>
    <property type="match status" value="1"/>
</dbReference>
<dbReference type="Gene3D" id="3.30.565.10">
    <property type="entry name" value="Histidine kinase-like ATPase, C-terminal domain"/>
    <property type="match status" value="1"/>
</dbReference>
<keyword evidence="4" id="KW-0808">Transferase</keyword>
<dbReference type="PANTHER" id="PTHR43711">
    <property type="entry name" value="TWO-COMPONENT HISTIDINE KINASE"/>
    <property type="match status" value="1"/>
</dbReference>
<organism evidence="8 9">
    <name type="scientific">Pseudoalteromonas aurantia 208</name>
    <dbReference type="NCBI Taxonomy" id="1314867"/>
    <lineage>
        <taxon>Bacteria</taxon>
        <taxon>Pseudomonadati</taxon>
        <taxon>Pseudomonadota</taxon>
        <taxon>Gammaproteobacteria</taxon>
        <taxon>Alteromonadales</taxon>
        <taxon>Pseudoalteromonadaceae</taxon>
        <taxon>Pseudoalteromonas</taxon>
    </lineage>
</organism>
<dbReference type="SMART" id="SM00387">
    <property type="entry name" value="HATPase_c"/>
    <property type="match status" value="1"/>
</dbReference>
<dbReference type="EC" id="2.7.13.3" evidence="2"/>
<keyword evidence="3" id="KW-0597">Phosphoprotein</keyword>
<keyword evidence="5" id="KW-0418">Kinase</keyword>
<protein>
    <recommendedName>
        <fullName evidence="2">histidine kinase</fullName>
        <ecNumber evidence="2">2.7.13.3</ecNumber>
    </recommendedName>
</protein>
<keyword evidence="6" id="KW-0902">Two-component regulatory system</keyword>
<dbReference type="CDD" id="cd00082">
    <property type="entry name" value="HisKA"/>
    <property type="match status" value="1"/>
</dbReference>
<evidence type="ECO:0000256" key="3">
    <source>
        <dbReference type="ARBA" id="ARBA00022553"/>
    </source>
</evidence>
<evidence type="ECO:0000256" key="5">
    <source>
        <dbReference type="ARBA" id="ARBA00022777"/>
    </source>
</evidence>
<dbReference type="InterPro" id="IPR050736">
    <property type="entry name" value="Sensor_HK_Regulatory"/>
</dbReference>
<dbReference type="Gene3D" id="3.30.450.20">
    <property type="entry name" value="PAS domain"/>
    <property type="match status" value="1"/>
</dbReference>
<dbReference type="SUPFAM" id="SSF55785">
    <property type="entry name" value="PYP-like sensor domain (PAS domain)"/>
    <property type="match status" value="1"/>
</dbReference>
<name>A0ABR9ELS0_9GAMM</name>
<dbReference type="InterPro" id="IPR003661">
    <property type="entry name" value="HisK_dim/P_dom"/>
</dbReference>
<accession>A0ABR9ELS0</accession>
<dbReference type="InterPro" id="IPR003594">
    <property type="entry name" value="HATPase_dom"/>
</dbReference>
<dbReference type="CDD" id="cd00130">
    <property type="entry name" value="PAS"/>
    <property type="match status" value="1"/>
</dbReference>
<dbReference type="PROSITE" id="PS50109">
    <property type="entry name" value="HIS_KIN"/>
    <property type="match status" value="1"/>
</dbReference>